<protein>
    <submittedName>
        <fullName evidence="5">Predicted dehydrogenase</fullName>
    </submittedName>
</protein>
<dbReference type="EMBL" id="FMXQ01000003">
    <property type="protein sequence ID" value="SDB23108.1"/>
    <property type="molecule type" value="Genomic_DNA"/>
</dbReference>
<dbReference type="SUPFAM" id="SSF55347">
    <property type="entry name" value="Glyceraldehyde-3-phosphate dehydrogenase-like, C-terminal domain"/>
    <property type="match status" value="1"/>
</dbReference>
<dbReference type="Pfam" id="PF01408">
    <property type="entry name" value="GFO_IDH_MocA"/>
    <property type="match status" value="1"/>
</dbReference>
<dbReference type="GO" id="GO:0016491">
    <property type="term" value="F:oxidoreductase activity"/>
    <property type="evidence" value="ECO:0007669"/>
    <property type="project" value="UniProtKB-KW"/>
</dbReference>
<proteinExistence type="predicted"/>
<evidence type="ECO:0000313" key="5">
    <source>
        <dbReference type="EMBL" id="SDB23108.1"/>
    </source>
</evidence>
<evidence type="ECO:0000256" key="2">
    <source>
        <dbReference type="SAM" id="MobiDB-lite"/>
    </source>
</evidence>
<dbReference type="STRING" id="665467.SAMN02982931_01751"/>
<accession>A0A1G6BR73</accession>
<keyword evidence="6" id="KW-1185">Reference proteome</keyword>
<evidence type="ECO:0000259" key="4">
    <source>
        <dbReference type="Pfam" id="PF22725"/>
    </source>
</evidence>
<dbReference type="Pfam" id="PF22725">
    <property type="entry name" value="GFO_IDH_MocA_C3"/>
    <property type="match status" value="1"/>
</dbReference>
<dbReference type="InterPro" id="IPR000683">
    <property type="entry name" value="Gfo/Idh/MocA-like_OxRdtase_N"/>
</dbReference>
<name>A0A1G6BR73_9HYPH</name>
<organism evidence="5 6">
    <name type="scientific">Bauldia litoralis</name>
    <dbReference type="NCBI Taxonomy" id="665467"/>
    <lineage>
        <taxon>Bacteria</taxon>
        <taxon>Pseudomonadati</taxon>
        <taxon>Pseudomonadota</taxon>
        <taxon>Alphaproteobacteria</taxon>
        <taxon>Hyphomicrobiales</taxon>
        <taxon>Kaistiaceae</taxon>
        <taxon>Bauldia</taxon>
    </lineage>
</organism>
<dbReference type="Proteomes" id="UP000199071">
    <property type="component" value="Unassembled WGS sequence"/>
</dbReference>
<dbReference type="InterPro" id="IPR050463">
    <property type="entry name" value="Gfo/Idh/MocA_oxidrdct_glycsds"/>
</dbReference>
<feature type="domain" description="GFO/IDH/MocA-like oxidoreductase" evidence="4">
    <location>
        <begin position="123"/>
        <end position="273"/>
    </location>
</feature>
<gene>
    <name evidence="5" type="ORF">SAMN02982931_01751</name>
</gene>
<keyword evidence="1" id="KW-0560">Oxidoreductase</keyword>
<feature type="domain" description="Gfo/Idh/MocA-like oxidoreductase N-terminal" evidence="3">
    <location>
        <begin position="1"/>
        <end position="110"/>
    </location>
</feature>
<dbReference type="SUPFAM" id="SSF51735">
    <property type="entry name" value="NAD(P)-binding Rossmann-fold domains"/>
    <property type="match status" value="1"/>
</dbReference>
<dbReference type="Gene3D" id="3.30.360.10">
    <property type="entry name" value="Dihydrodipicolinate Reductase, domain 2"/>
    <property type="match status" value="1"/>
</dbReference>
<evidence type="ECO:0000259" key="3">
    <source>
        <dbReference type="Pfam" id="PF01408"/>
    </source>
</evidence>
<dbReference type="GO" id="GO:0000166">
    <property type="term" value="F:nucleotide binding"/>
    <property type="evidence" value="ECO:0007669"/>
    <property type="project" value="InterPro"/>
</dbReference>
<dbReference type="OrthoDB" id="9792935at2"/>
<dbReference type="PANTHER" id="PTHR43818">
    <property type="entry name" value="BCDNA.GH03377"/>
    <property type="match status" value="1"/>
</dbReference>
<dbReference type="Gene3D" id="3.40.50.720">
    <property type="entry name" value="NAD(P)-binding Rossmann-like Domain"/>
    <property type="match status" value="1"/>
</dbReference>
<evidence type="ECO:0000313" key="6">
    <source>
        <dbReference type="Proteomes" id="UP000199071"/>
    </source>
</evidence>
<feature type="region of interest" description="Disordered" evidence="2">
    <location>
        <begin position="198"/>
        <end position="222"/>
    </location>
</feature>
<dbReference type="AlphaFoldDB" id="A0A1G6BR73"/>
<sequence>MRAAIVGSGYIARVHARLIAELCGDVVAVCGRTLSGAQAFGIGQAYDNLDAMLRAEKPDVVHICSPNSFHAEQTIASFAAGAHVLCEKPMATSADDCRRMIDAADTAGRVGAIAYCYRGYPIVRELRRLVRNGDFGALWRITGLYLSQDVCDPDKYVWHFSPGLCGPAFALFDYGVHWFDLLQFVTGQPIAEIQAQFSTRRPDRTWHGNPGEGPRPRGEATEDGGVRVDFALEDQADLLLRLAGGASGSATVMALSPGNPNHIALSVDGESGGFDWLQEQPNSFVERRPGLKIIRDRDPDRLDPADRWTAAVPGGHPEGYPDAFRNVIAESWRGMRGETADFPTFGAGLRGIAIVEAAVASAAERRPVTVDIPGADFARDYPMD</sequence>
<dbReference type="RefSeq" id="WP_090876027.1">
    <property type="nucleotide sequence ID" value="NZ_FMXQ01000003.1"/>
</dbReference>
<dbReference type="PANTHER" id="PTHR43818:SF11">
    <property type="entry name" value="BCDNA.GH03377"/>
    <property type="match status" value="1"/>
</dbReference>
<evidence type="ECO:0000256" key="1">
    <source>
        <dbReference type="ARBA" id="ARBA00023002"/>
    </source>
</evidence>
<dbReference type="InterPro" id="IPR036291">
    <property type="entry name" value="NAD(P)-bd_dom_sf"/>
</dbReference>
<dbReference type="InterPro" id="IPR055170">
    <property type="entry name" value="GFO_IDH_MocA-like_dom"/>
</dbReference>
<reference evidence="5 6" key="1">
    <citation type="submission" date="2016-10" db="EMBL/GenBank/DDBJ databases">
        <authorList>
            <person name="de Groot N.N."/>
        </authorList>
    </citation>
    <scope>NUCLEOTIDE SEQUENCE [LARGE SCALE GENOMIC DNA]</scope>
    <source>
        <strain evidence="5 6">ATCC 35022</strain>
    </source>
</reference>